<evidence type="ECO:0000313" key="2">
    <source>
        <dbReference type="EMBL" id="KJE76844.1"/>
    </source>
</evidence>
<sequence length="112" mass="12586">MLGEFGQQHRRLPQHQLPEKSTRASEGAHLAQRAQREMSNTSTTADASIGRSESFQYSAEWQKRSLAIRHLVIWLIGETASNPLGSVHRPLTPRAIAIKPTLMPFEFDPVQV</sequence>
<evidence type="ECO:0000313" key="3">
    <source>
        <dbReference type="Proteomes" id="UP000032336"/>
    </source>
</evidence>
<gene>
    <name evidence="2" type="ORF">FEAC_13460</name>
</gene>
<reference evidence="2 3" key="1">
    <citation type="submission" date="2015-01" db="EMBL/GenBank/DDBJ databases">
        <title>Draft genome of the acidophilic iron oxidizer Ferrimicrobium acidiphilum strain T23.</title>
        <authorList>
            <person name="Poehlein A."/>
            <person name="Eisen S."/>
            <person name="Schloemann M."/>
            <person name="Johnson B.D."/>
            <person name="Daniel R."/>
            <person name="Muehling M."/>
        </authorList>
    </citation>
    <scope>NUCLEOTIDE SEQUENCE [LARGE SCALE GENOMIC DNA]</scope>
    <source>
        <strain evidence="2 3">T23</strain>
    </source>
</reference>
<evidence type="ECO:0000256" key="1">
    <source>
        <dbReference type="SAM" id="MobiDB-lite"/>
    </source>
</evidence>
<feature type="region of interest" description="Disordered" evidence="1">
    <location>
        <begin position="1"/>
        <end position="49"/>
    </location>
</feature>
<dbReference type="STRING" id="1121877.FEAC_13460"/>
<proteinExistence type="predicted"/>
<dbReference type="EMBL" id="JXUW01000010">
    <property type="protein sequence ID" value="KJE76844.1"/>
    <property type="molecule type" value="Genomic_DNA"/>
</dbReference>
<organism evidence="2 3">
    <name type="scientific">Ferrimicrobium acidiphilum DSM 19497</name>
    <dbReference type="NCBI Taxonomy" id="1121877"/>
    <lineage>
        <taxon>Bacteria</taxon>
        <taxon>Bacillati</taxon>
        <taxon>Actinomycetota</taxon>
        <taxon>Acidimicrobiia</taxon>
        <taxon>Acidimicrobiales</taxon>
        <taxon>Acidimicrobiaceae</taxon>
        <taxon>Ferrimicrobium</taxon>
    </lineage>
</organism>
<dbReference type="Proteomes" id="UP000032336">
    <property type="component" value="Unassembled WGS sequence"/>
</dbReference>
<name>A0A0D8FV82_9ACTN</name>
<comment type="caution">
    <text evidence="2">The sequence shown here is derived from an EMBL/GenBank/DDBJ whole genome shotgun (WGS) entry which is preliminary data.</text>
</comment>
<accession>A0A0D8FV82</accession>
<feature type="compositionally biased region" description="Polar residues" evidence="1">
    <location>
        <begin position="37"/>
        <end position="49"/>
    </location>
</feature>
<protein>
    <submittedName>
        <fullName evidence="2">Uncharacterized protein</fullName>
    </submittedName>
</protein>
<keyword evidence="3" id="KW-1185">Reference proteome</keyword>
<dbReference type="AlphaFoldDB" id="A0A0D8FV82"/>